<protein>
    <submittedName>
        <fullName evidence="3">Uncharacterized protein</fullName>
    </submittedName>
</protein>
<keyword evidence="2" id="KW-1133">Transmembrane helix</keyword>
<evidence type="ECO:0000313" key="3">
    <source>
        <dbReference type="EMBL" id="RUT05842.1"/>
    </source>
</evidence>
<evidence type="ECO:0000256" key="1">
    <source>
        <dbReference type="SAM" id="MobiDB-lite"/>
    </source>
</evidence>
<feature type="transmembrane region" description="Helical" evidence="2">
    <location>
        <begin position="63"/>
        <end position="88"/>
    </location>
</feature>
<sequence length="126" mass="14140">MNKNNDERQQFPSNNKLDPEQIVVEVSVAPKPPYQEKIPSGYDPMGEIYLRGRAFRGLAGGKIPWWVLISGWIIFGGLAVLILLLAFTSAAVELLLVLLIDSIPLIILWRGTVAKLSTKKQKSRRR</sequence>
<dbReference type="EMBL" id="RSCK01000073">
    <property type="protein sequence ID" value="RUT05842.1"/>
    <property type="molecule type" value="Genomic_DNA"/>
</dbReference>
<accession>A0AB37UDF4</accession>
<evidence type="ECO:0000313" key="4">
    <source>
        <dbReference type="Proteomes" id="UP000282574"/>
    </source>
</evidence>
<dbReference type="AlphaFoldDB" id="A0AB37UDF4"/>
<gene>
    <name evidence="3" type="ORF">DSM107010_54300</name>
</gene>
<evidence type="ECO:0000256" key="2">
    <source>
        <dbReference type="SAM" id="Phobius"/>
    </source>
</evidence>
<comment type="caution">
    <text evidence="3">The sequence shown here is derived from an EMBL/GenBank/DDBJ whole genome shotgun (WGS) entry which is preliminary data.</text>
</comment>
<proteinExistence type="predicted"/>
<name>A0AB37UDF4_9CYAN</name>
<feature type="region of interest" description="Disordered" evidence="1">
    <location>
        <begin position="1"/>
        <end position="20"/>
    </location>
</feature>
<keyword evidence="4" id="KW-1185">Reference proteome</keyword>
<organism evidence="3 4">
    <name type="scientific">Chroococcidiopsis cubana SAG 39.79</name>
    <dbReference type="NCBI Taxonomy" id="388085"/>
    <lineage>
        <taxon>Bacteria</taxon>
        <taxon>Bacillati</taxon>
        <taxon>Cyanobacteriota</taxon>
        <taxon>Cyanophyceae</taxon>
        <taxon>Chroococcidiopsidales</taxon>
        <taxon>Chroococcidiopsidaceae</taxon>
        <taxon>Chroococcidiopsis</taxon>
    </lineage>
</organism>
<reference evidence="3 4" key="1">
    <citation type="journal article" date="2019" name="Genome Biol. Evol.">
        <title>Day and night: Metabolic profiles and evolutionary relationships of six axenic non-marine cyanobacteria.</title>
        <authorList>
            <person name="Will S.E."/>
            <person name="Henke P."/>
            <person name="Boedeker C."/>
            <person name="Huang S."/>
            <person name="Brinkmann H."/>
            <person name="Rohde M."/>
            <person name="Jarek M."/>
            <person name="Friedl T."/>
            <person name="Seufert S."/>
            <person name="Schumacher M."/>
            <person name="Overmann J."/>
            <person name="Neumann-Schaal M."/>
            <person name="Petersen J."/>
        </authorList>
    </citation>
    <scope>NUCLEOTIDE SEQUENCE [LARGE SCALE GENOMIC DNA]</scope>
    <source>
        <strain evidence="3 4">SAG 39.79</strain>
    </source>
</reference>
<feature type="transmembrane region" description="Helical" evidence="2">
    <location>
        <begin position="94"/>
        <end position="116"/>
    </location>
</feature>
<dbReference type="Proteomes" id="UP000282574">
    <property type="component" value="Unassembled WGS sequence"/>
</dbReference>
<keyword evidence="2" id="KW-0812">Transmembrane</keyword>
<keyword evidence="2" id="KW-0472">Membrane</keyword>
<dbReference type="RefSeq" id="WP_106168237.1">
    <property type="nucleotide sequence ID" value="NZ_JAVKZF010000001.1"/>
</dbReference>